<keyword evidence="2" id="KW-1185">Reference proteome</keyword>
<dbReference type="SUPFAM" id="SSF52047">
    <property type="entry name" value="RNI-like"/>
    <property type="match status" value="1"/>
</dbReference>
<dbReference type="OrthoDB" id="10318651at2759"/>
<gene>
    <name evidence="1" type="ORF">D9756_000749</name>
</gene>
<dbReference type="Proteomes" id="UP000559027">
    <property type="component" value="Unassembled WGS sequence"/>
</dbReference>
<evidence type="ECO:0000313" key="1">
    <source>
        <dbReference type="EMBL" id="KAF5363731.1"/>
    </source>
</evidence>
<proteinExistence type="predicted"/>
<sequence length="483" mass="55192">MSFEQQLSYYVCDDILEEIASYLPLGDKKTLSLARHSARELLQPSLFRTVCFDIPSERDITAEYIAKFESEVAFLSTPRFATAVRACQIALSDSYNEPHTVISSDSKAICMLNRTFELLASFHWLEQLALCGVDMSPQHWAVIGALDRLEQLLCQHCSFSGGIEFPIAPPSLRLFAMNPRHTPINPSIATSFDWVPRIPENVRSLELHNQNPTMVQYFTNNAIIYSHLTSLHYTVTQDEFDAYTPFLLSLFKYFPSLQELSFESSSVYLPKLEPVVMEADSHLPRLAIYKGPADLLGKLVGDGSPIRHILPRYPEYTSTQIIVDAFSCEQLAKIESLQLKILRIPDLVPIVENFKGLQALAISMDYYDVPSYSTCRDLLCSIEETVRSANASVRYLWLHITTPQSKTYGGEQRLQRDAFFSFCLDMFVRLEYVSVSGDKNWRRNKATGAFEATSDEIFFDDWRRARQGHLNWNHQKSICFNTF</sequence>
<protein>
    <submittedName>
        <fullName evidence="1">Uncharacterized protein</fullName>
    </submittedName>
</protein>
<name>A0A8H5GFA1_9AGAR</name>
<dbReference type="EMBL" id="JAACJO010000001">
    <property type="protein sequence ID" value="KAF5363731.1"/>
    <property type="molecule type" value="Genomic_DNA"/>
</dbReference>
<dbReference type="AlphaFoldDB" id="A0A8H5GFA1"/>
<comment type="caution">
    <text evidence="1">The sequence shown here is derived from an EMBL/GenBank/DDBJ whole genome shotgun (WGS) entry which is preliminary data.</text>
</comment>
<reference evidence="1 2" key="1">
    <citation type="journal article" date="2020" name="ISME J.">
        <title>Uncovering the hidden diversity of litter-decomposition mechanisms in mushroom-forming fungi.</title>
        <authorList>
            <person name="Floudas D."/>
            <person name="Bentzer J."/>
            <person name="Ahren D."/>
            <person name="Johansson T."/>
            <person name="Persson P."/>
            <person name="Tunlid A."/>
        </authorList>
    </citation>
    <scope>NUCLEOTIDE SEQUENCE [LARGE SCALE GENOMIC DNA]</scope>
    <source>
        <strain evidence="1 2">CBS 146.42</strain>
    </source>
</reference>
<accession>A0A8H5GFA1</accession>
<evidence type="ECO:0000313" key="2">
    <source>
        <dbReference type="Proteomes" id="UP000559027"/>
    </source>
</evidence>
<organism evidence="1 2">
    <name type="scientific">Leucocoprinus leucothites</name>
    <dbReference type="NCBI Taxonomy" id="201217"/>
    <lineage>
        <taxon>Eukaryota</taxon>
        <taxon>Fungi</taxon>
        <taxon>Dikarya</taxon>
        <taxon>Basidiomycota</taxon>
        <taxon>Agaricomycotina</taxon>
        <taxon>Agaricomycetes</taxon>
        <taxon>Agaricomycetidae</taxon>
        <taxon>Agaricales</taxon>
        <taxon>Agaricineae</taxon>
        <taxon>Agaricaceae</taxon>
        <taxon>Leucocoprinus</taxon>
    </lineage>
</organism>